<accession>A0ABU1ZJR3</accession>
<comment type="caution">
    <text evidence="6">The sequence shown here is derived from an EMBL/GenBank/DDBJ whole genome shotgun (WGS) entry which is preliminary data.</text>
</comment>
<gene>
    <name evidence="6" type="ORF">J2X15_000376</name>
</gene>
<name>A0ABU1ZJR3_9BURK</name>
<dbReference type="InterPro" id="IPR024478">
    <property type="entry name" value="HlyB_4HB_MCP"/>
</dbReference>
<dbReference type="CDD" id="cd11386">
    <property type="entry name" value="MCP_signal"/>
    <property type="match status" value="1"/>
</dbReference>
<feature type="transmembrane region" description="Helical" evidence="4">
    <location>
        <begin position="12"/>
        <end position="31"/>
    </location>
</feature>
<evidence type="ECO:0000313" key="6">
    <source>
        <dbReference type="EMBL" id="MDR7305110.1"/>
    </source>
</evidence>
<dbReference type="Gene3D" id="1.10.287.950">
    <property type="entry name" value="Methyl-accepting chemotaxis protein"/>
    <property type="match status" value="1"/>
</dbReference>
<dbReference type="SMART" id="SM00283">
    <property type="entry name" value="MA"/>
    <property type="match status" value="1"/>
</dbReference>
<keyword evidence="4" id="KW-1133">Transmembrane helix</keyword>
<dbReference type="InterPro" id="IPR004090">
    <property type="entry name" value="Chemotax_Me-accpt_rcpt"/>
</dbReference>
<dbReference type="Pfam" id="PF12729">
    <property type="entry name" value="4HB_MCP_1"/>
    <property type="match status" value="1"/>
</dbReference>
<evidence type="ECO:0000313" key="7">
    <source>
        <dbReference type="Proteomes" id="UP001268089"/>
    </source>
</evidence>
<dbReference type="PROSITE" id="PS50111">
    <property type="entry name" value="CHEMOTAXIS_TRANSDUC_2"/>
    <property type="match status" value="1"/>
</dbReference>
<dbReference type="PANTHER" id="PTHR43531">
    <property type="entry name" value="PROTEIN ICFG"/>
    <property type="match status" value="1"/>
</dbReference>
<reference evidence="6 7" key="1">
    <citation type="submission" date="2023-07" db="EMBL/GenBank/DDBJ databases">
        <title>Sorghum-associated microbial communities from plants grown in Nebraska, USA.</title>
        <authorList>
            <person name="Schachtman D."/>
        </authorList>
    </citation>
    <scope>NUCLEOTIDE SEQUENCE [LARGE SCALE GENOMIC DNA]</scope>
    <source>
        <strain evidence="6 7">BE308</strain>
    </source>
</reference>
<dbReference type="InterPro" id="IPR051310">
    <property type="entry name" value="MCP_chemotaxis"/>
</dbReference>
<dbReference type="PRINTS" id="PR00260">
    <property type="entry name" value="CHEMTRNSDUCR"/>
</dbReference>
<dbReference type="InterPro" id="IPR004089">
    <property type="entry name" value="MCPsignal_dom"/>
</dbReference>
<keyword evidence="4" id="KW-0812">Transmembrane</keyword>
<dbReference type="Pfam" id="PF00015">
    <property type="entry name" value="MCPsignal"/>
    <property type="match status" value="1"/>
</dbReference>
<evidence type="ECO:0000256" key="4">
    <source>
        <dbReference type="SAM" id="Phobius"/>
    </source>
</evidence>
<keyword evidence="7" id="KW-1185">Reference proteome</keyword>
<keyword evidence="3" id="KW-0807">Transducer</keyword>
<protein>
    <submittedName>
        <fullName evidence="6">Methyl-accepting chemotaxis protein</fullName>
    </submittedName>
</protein>
<evidence type="ECO:0000256" key="2">
    <source>
        <dbReference type="ARBA" id="ARBA00029447"/>
    </source>
</evidence>
<keyword evidence="4" id="KW-0472">Membrane</keyword>
<dbReference type="SUPFAM" id="SSF58104">
    <property type="entry name" value="Methyl-accepting chemotaxis protein (MCP) signaling domain"/>
    <property type="match status" value="1"/>
</dbReference>
<sequence>MKLSDLKISQILYAGFGLLVVVYLVSSAINAEMMRRMHGNLEQMETTNNAQIAIAHALHKSVSNISLSVRKIILLNSDAEILDEINAYKAEAEHYNQVREKLSQSNVIAQTNGPWQKVDGAHQKAMPLLGNLYAAVQEHRDSEAIKTLKLVGDAIGDWQNALDAGMQYQQDANRLAFEDSNKVYSAALLQLVAIAVVSVLLAVGVSFVIVRLLVSQLGGEPKDAARVALNIGAGDLTQTIAVHQNDTSSLMAAMKSMQTNLVQVVLSVRSGSEAVATASSEIAHGNNDLSARTEQQASALEETAASMEELGSTVKQNADSAKQASQLAMTASTVATQGGAVVGQVVETMKGINESSQKIADIISVIDGIAFQTNILALNAAVEAARAGEQGRGFAVVASEVRSLAGRSAQAAKEIKGLIDTSVERVAQGSQLVDRAGETMTEVVSAIQRVTGIMSEISAASSEQSAGVSQVGEAVRQMDQATQQNAALVEQMAAAASSLQSQAHDLVGTVAQFKLASLPT</sequence>
<comment type="similarity">
    <text evidence="2">Belongs to the methyl-accepting chemotaxis (MCP) protein family.</text>
</comment>
<proteinExistence type="inferred from homology"/>
<keyword evidence="1" id="KW-0488">Methylation</keyword>
<organism evidence="6 7">
    <name type="scientific">Rhodoferax saidenbachensis</name>
    <dbReference type="NCBI Taxonomy" id="1484693"/>
    <lineage>
        <taxon>Bacteria</taxon>
        <taxon>Pseudomonadati</taxon>
        <taxon>Pseudomonadota</taxon>
        <taxon>Betaproteobacteria</taxon>
        <taxon>Burkholderiales</taxon>
        <taxon>Comamonadaceae</taxon>
        <taxon>Rhodoferax</taxon>
    </lineage>
</organism>
<evidence type="ECO:0000256" key="1">
    <source>
        <dbReference type="ARBA" id="ARBA00022481"/>
    </source>
</evidence>
<evidence type="ECO:0000259" key="5">
    <source>
        <dbReference type="PROSITE" id="PS50111"/>
    </source>
</evidence>
<evidence type="ECO:0000256" key="3">
    <source>
        <dbReference type="PROSITE-ProRule" id="PRU00284"/>
    </source>
</evidence>
<dbReference type="Proteomes" id="UP001268089">
    <property type="component" value="Unassembled WGS sequence"/>
</dbReference>
<dbReference type="RefSeq" id="WP_310338943.1">
    <property type="nucleotide sequence ID" value="NZ_JAVDXO010000001.1"/>
</dbReference>
<dbReference type="PANTHER" id="PTHR43531:SF14">
    <property type="entry name" value="METHYL-ACCEPTING CHEMOTAXIS PROTEIN I-RELATED"/>
    <property type="match status" value="1"/>
</dbReference>
<dbReference type="EMBL" id="JAVDXO010000001">
    <property type="protein sequence ID" value="MDR7305110.1"/>
    <property type="molecule type" value="Genomic_DNA"/>
</dbReference>
<feature type="domain" description="Methyl-accepting transducer" evidence="5">
    <location>
        <begin position="271"/>
        <end position="500"/>
    </location>
</feature>
<feature type="transmembrane region" description="Helical" evidence="4">
    <location>
        <begin position="191"/>
        <end position="214"/>
    </location>
</feature>